<accession>A0A1T4LQY2</accession>
<dbReference type="InterPro" id="IPR004402">
    <property type="entry name" value="DeoD-type"/>
</dbReference>
<comment type="catalytic activity">
    <reaction evidence="5">
        <text>a purine 2'-deoxy-D-ribonucleoside + phosphate = a purine nucleobase + 2-deoxy-alpha-D-ribose 1-phosphate</text>
        <dbReference type="Rhea" id="RHEA:36431"/>
        <dbReference type="ChEBI" id="CHEBI:26386"/>
        <dbReference type="ChEBI" id="CHEBI:43474"/>
        <dbReference type="ChEBI" id="CHEBI:57259"/>
        <dbReference type="ChEBI" id="CHEBI:142361"/>
        <dbReference type="EC" id="2.4.2.1"/>
    </reaction>
</comment>
<keyword evidence="3 5" id="KW-0808">Transferase</keyword>
<dbReference type="CDD" id="cd09006">
    <property type="entry name" value="PNP_EcPNPI-like"/>
    <property type="match status" value="1"/>
</dbReference>
<sequence>MSIHIEAKKGEIADKILLPGDPLRAKFIAENFLDNPVQFNNVRGMLGFTGTYKGEKVSVMGTGMGMPSISIYATELIKEYGVRKLIRVGTAGSLNEKVNVRDLVMAQSCATTSRIIQNDWRHADVPATSDWELLYKAYNIAKAHDFPTHVGPVLSADLFYSDFFEDNLMLGQEGVLAVEMEAAALYYLAKKYHVQALAIMTISDSLVTSEETTAEERQTSFKDMMLVGLETLIAE</sequence>
<evidence type="ECO:0000256" key="1">
    <source>
        <dbReference type="ARBA" id="ARBA00010456"/>
    </source>
</evidence>
<feature type="site" description="Important for catalytic activity" evidence="5">
    <location>
        <position position="217"/>
    </location>
</feature>
<feature type="domain" description="Nucleoside phosphorylase" evidence="6">
    <location>
        <begin position="16"/>
        <end position="219"/>
    </location>
</feature>
<feature type="binding site" description="in other chain" evidence="5">
    <location>
        <position position="20"/>
    </location>
    <ligand>
        <name>phosphate</name>
        <dbReference type="ChEBI" id="CHEBI:43474"/>
        <note>ligand shared between dimeric partners</note>
    </ligand>
</feature>
<dbReference type="PANTHER" id="PTHR43691">
    <property type="entry name" value="URIDINE PHOSPHORYLASE"/>
    <property type="match status" value="1"/>
</dbReference>
<dbReference type="Proteomes" id="UP000190328">
    <property type="component" value="Unassembled WGS sequence"/>
</dbReference>
<dbReference type="InterPro" id="IPR018016">
    <property type="entry name" value="Nucleoside_phosphorylase_CS"/>
</dbReference>
<name>A0A1T4LQY2_9ENTE</name>
<dbReference type="Pfam" id="PF01048">
    <property type="entry name" value="PNP_UDP_1"/>
    <property type="match status" value="1"/>
</dbReference>
<dbReference type="GO" id="GO:0004850">
    <property type="term" value="F:uridine phosphorylase activity"/>
    <property type="evidence" value="ECO:0007669"/>
    <property type="project" value="UniProtKB-EC"/>
</dbReference>
<reference evidence="7 8" key="1">
    <citation type="submission" date="2017-02" db="EMBL/GenBank/DDBJ databases">
        <authorList>
            <person name="Peterson S.W."/>
        </authorList>
    </citation>
    <scope>NUCLEOTIDE SEQUENCE [LARGE SCALE GENOMIC DNA]</scope>
    <source>
        <strain evidence="7 8">ATCC BAA-1030</strain>
    </source>
</reference>
<evidence type="ECO:0000256" key="3">
    <source>
        <dbReference type="ARBA" id="ARBA00022679"/>
    </source>
</evidence>
<dbReference type="GO" id="GO:0004731">
    <property type="term" value="F:purine-nucleoside phosphorylase activity"/>
    <property type="evidence" value="ECO:0007669"/>
    <property type="project" value="UniProtKB-UniRule"/>
</dbReference>
<evidence type="ECO:0000256" key="2">
    <source>
        <dbReference type="ARBA" id="ARBA00022676"/>
    </source>
</evidence>
<feature type="binding site" description="in other chain" evidence="5">
    <location>
        <begin position="203"/>
        <end position="204"/>
    </location>
    <ligand>
        <name>a purine D-ribonucleoside</name>
        <dbReference type="ChEBI" id="CHEBI:142355"/>
        <note>ligand shared between dimeric partners</note>
    </ligand>
</feature>
<dbReference type="EMBL" id="FUXI01000006">
    <property type="protein sequence ID" value="SJZ57061.1"/>
    <property type="molecule type" value="Genomic_DNA"/>
</dbReference>
<dbReference type="RefSeq" id="WP_078806722.1">
    <property type="nucleotide sequence ID" value="NZ_FUXI01000006.1"/>
</dbReference>
<evidence type="ECO:0000259" key="6">
    <source>
        <dbReference type="Pfam" id="PF01048"/>
    </source>
</evidence>
<dbReference type="PROSITE" id="PS01232">
    <property type="entry name" value="PNP_UDP_1"/>
    <property type="match status" value="1"/>
</dbReference>
<dbReference type="GO" id="GO:0005829">
    <property type="term" value="C:cytosol"/>
    <property type="evidence" value="ECO:0007669"/>
    <property type="project" value="TreeGrafter"/>
</dbReference>
<protein>
    <recommendedName>
        <fullName evidence="5">Purine nucleoside phosphorylase DeoD-type</fullName>
        <shortName evidence="5">PNP</shortName>
        <ecNumber evidence="5">2.4.2.1</ecNumber>
    </recommendedName>
</protein>
<evidence type="ECO:0000313" key="7">
    <source>
        <dbReference type="EMBL" id="SJZ57061.1"/>
    </source>
</evidence>
<dbReference type="InterPro" id="IPR035994">
    <property type="entry name" value="Nucleoside_phosphorylase_sf"/>
</dbReference>
<dbReference type="OrthoDB" id="9782889at2"/>
<organism evidence="7 8">
    <name type="scientific">Pilibacter termitis</name>
    <dbReference type="NCBI Taxonomy" id="263852"/>
    <lineage>
        <taxon>Bacteria</taxon>
        <taxon>Bacillati</taxon>
        <taxon>Bacillota</taxon>
        <taxon>Bacilli</taxon>
        <taxon>Lactobacillales</taxon>
        <taxon>Enterococcaceae</taxon>
        <taxon>Pilibacter</taxon>
    </lineage>
</organism>
<keyword evidence="8" id="KW-1185">Reference proteome</keyword>
<feature type="binding site" description="in other chain" evidence="5">
    <location>
        <begin position="179"/>
        <end position="181"/>
    </location>
    <ligand>
        <name>a purine D-ribonucleoside</name>
        <dbReference type="ChEBI" id="CHEBI:142355"/>
        <note>ligand shared between dimeric partners</note>
    </ligand>
</feature>
<feature type="binding site" description="in other chain" evidence="5">
    <location>
        <begin position="87"/>
        <end position="90"/>
    </location>
    <ligand>
        <name>phosphate</name>
        <dbReference type="ChEBI" id="CHEBI:43474"/>
        <note>ligand shared between dimeric partners</note>
    </ligand>
</feature>
<feature type="active site" description="Proton donor" evidence="5">
    <location>
        <position position="204"/>
    </location>
</feature>
<feature type="binding site" evidence="5">
    <location>
        <position position="43"/>
    </location>
    <ligand>
        <name>phosphate</name>
        <dbReference type="ChEBI" id="CHEBI:43474"/>
        <note>ligand shared between dimeric partners</note>
    </ligand>
</feature>
<dbReference type="NCBIfam" id="TIGR00107">
    <property type="entry name" value="deoD"/>
    <property type="match status" value="1"/>
</dbReference>
<evidence type="ECO:0000256" key="4">
    <source>
        <dbReference type="ARBA" id="ARBA00048447"/>
    </source>
</evidence>
<keyword evidence="2 5" id="KW-0328">Glycosyltransferase</keyword>
<dbReference type="EC" id="2.4.2.1" evidence="5"/>
<comment type="catalytic activity">
    <reaction evidence="5">
        <text>a purine D-ribonucleoside + phosphate = a purine nucleobase + alpha-D-ribose 1-phosphate</text>
        <dbReference type="Rhea" id="RHEA:19805"/>
        <dbReference type="ChEBI" id="CHEBI:26386"/>
        <dbReference type="ChEBI" id="CHEBI:43474"/>
        <dbReference type="ChEBI" id="CHEBI:57720"/>
        <dbReference type="ChEBI" id="CHEBI:142355"/>
        <dbReference type="EC" id="2.4.2.1"/>
    </reaction>
</comment>
<dbReference type="STRING" id="263852.SAMN02745116_00770"/>
<gene>
    <name evidence="5" type="primary">deoD</name>
    <name evidence="7" type="ORF">SAMN02745116_00770</name>
</gene>
<comment type="subunit">
    <text evidence="5">Homohexamer; trimer of homodimers.</text>
</comment>
<dbReference type="AlphaFoldDB" id="A0A1T4LQY2"/>
<comment type="similarity">
    <text evidence="1 5">Belongs to the PNP/UDP phosphorylase family.</text>
</comment>
<proteinExistence type="inferred from homology"/>
<dbReference type="InterPro" id="IPR000845">
    <property type="entry name" value="Nucleoside_phosphorylase_d"/>
</dbReference>
<dbReference type="GO" id="GO:0006152">
    <property type="term" value="P:purine nucleoside catabolic process"/>
    <property type="evidence" value="ECO:0007669"/>
    <property type="project" value="TreeGrafter"/>
</dbReference>
<feature type="binding site" evidence="5">
    <location>
        <position position="4"/>
    </location>
    <ligand>
        <name>a purine D-ribonucleoside</name>
        <dbReference type="ChEBI" id="CHEBI:142355"/>
        <note>ligand shared between dimeric partners</note>
    </ligand>
</feature>
<comment type="function">
    <text evidence="5">Catalyzes the reversible phosphorolytic breakdown of the N-glycosidic bond in the beta-(deoxy)ribonucleoside molecules, with the formation of the corresponding free purine bases and pentose-1-phosphate.</text>
</comment>
<dbReference type="Gene3D" id="3.40.50.1580">
    <property type="entry name" value="Nucleoside phosphorylase domain"/>
    <property type="match status" value="1"/>
</dbReference>
<dbReference type="NCBIfam" id="NF004489">
    <property type="entry name" value="PRK05819.1"/>
    <property type="match status" value="1"/>
</dbReference>
<dbReference type="PANTHER" id="PTHR43691:SF11">
    <property type="entry name" value="FI09636P-RELATED"/>
    <property type="match status" value="1"/>
</dbReference>
<evidence type="ECO:0000313" key="8">
    <source>
        <dbReference type="Proteomes" id="UP000190328"/>
    </source>
</evidence>
<comment type="catalytic activity">
    <reaction evidence="4">
        <text>uridine + phosphate = alpha-D-ribose 1-phosphate + uracil</text>
        <dbReference type="Rhea" id="RHEA:24388"/>
        <dbReference type="ChEBI" id="CHEBI:16704"/>
        <dbReference type="ChEBI" id="CHEBI:17568"/>
        <dbReference type="ChEBI" id="CHEBI:43474"/>
        <dbReference type="ChEBI" id="CHEBI:57720"/>
        <dbReference type="EC" id="2.4.2.3"/>
    </reaction>
</comment>
<evidence type="ECO:0000256" key="5">
    <source>
        <dbReference type="HAMAP-Rule" id="MF_01627"/>
    </source>
</evidence>
<dbReference type="HAMAP" id="MF_01627">
    <property type="entry name" value="Pur_nucleosid_phosp"/>
    <property type="match status" value="1"/>
</dbReference>
<feature type="binding site" description="in other chain" evidence="5">
    <location>
        <position position="24"/>
    </location>
    <ligand>
        <name>phosphate</name>
        <dbReference type="ChEBI" id="CHEBI:43474"/>
        <note>ligand shared between dimeric partners</note>
    </ligand>
</feature>
<dbReference type="SUPFAM" id="SSF53167">
    <property type="entry name" value="Purine and uridine phosphorylases"/>
    <property type="match status" value="1"/>
</dbReference>